<dbReference type="AlphaFoldDB" id="A0A6C0K6J5"/>
<evidence type="ECO:0000313" key="1">
    <source>
        <dbReference type="EMBL" id="QHU12781.1"/>
    </source>
</evidence>
<organism evidence="1">
    <name type="scientific">viral metagenome</name>
    <dbReference type="NCBI Taxonomy" id="1070528"/>
    <lineage>
        <taxon>unclassified sequences</taxon>
        <taxon>metagenomes</taxon>
        <taxon>organismal metagenomes</taxon>
    </lineage>
</organism>
<reference evidence="1" key="1">
    <citation type="journal article" date="2020" name="Nature">
        <title>Giant virus diversity and host interactions through global metagenomics.</title>
        <authorList>
            <person name="Schulz F."/>
            <person name="Roux S."/>
            <person name="Paez-Espino D."/>
            <person name="Jungbluth S."/>
            <person name="Walsh D.A."/>
            <person name="Denef V.J."/>
            <person name="McMahon K.D."/>
            <person name="Konstantinidis K.T."/>
            <person name="Eloe-Fadrosh E.A."/>
            <person name="Kyrpides N.C."/>
            <person name="Woyke T."/>
        </authorList>
    </citation>
    <scope>NUCLEOTIDE SEQUENCE</scope>
    <source>
        <strain evidence="1">GVMAG-S-1101172-89</strain>
    </source>
</reference>
<dbReference type="EMBL" id="MN740809">
    <property type="protein sequence ID" value="QHU12781.1"/>
    <property type="molecule type" value="Genomic_DNA"/>
</dbReference>
<sequence length="38" mass="4449">MDTIGISPEQSGIMRDFQHIWIQYFWGFYGAHGVYIPS</sequence>
<name>A0A6C0K6J5_9ZZZZ</name>
<proteinExistence type="predicted"/>
<accession>A0A6C0K6J5</accession>
<protein>
    <submittedName>
        <fullName evidence="1">Uncharacterized protein</fullName>
    </submittedName>
</protein>